<dbReference type="RefSeq" id="WP_025419896.1">
    <property type="nucleotide sequence ID" value="NZ_CP013704.1"/>
</dbReference>
<keyword evidence="3" id="KW-1185">Reference proteome</keyword>
<name>A0ABN4UAY2_BORAN</name>
<evidence type="ECO:0000313" key="2">
    <source>
        <dbReference type="EMBL" id="APR65169.1"/>
    </source>
</evidence>
<feature type="transmembrane region" description="Helical" evidence="1">
    <location>
        <begin position="118"/>
        <end position="136"/>
    </location>
</feature>
<sequence>MFLIKKIMLSIYTGIIIYFIITPIFGETGIINYKKLNSNLTLMKNHIKKLKAIQKTLKTKYINLQISKSEILREASKLGYYPKNSTVIKNFDEEENYHQGNVLSIKNISGNQNVDKNFYLISILISLIFYFLLSYFDKIRNIHQRSQGYR</sequence>
<dbReference type="Pfam" id="PF04977">
    <property type="entry name" value="DivIC"/>
    <property type="match status" value="1"/>
</dbReference>
<reference evidence="2" key="1">
    <citation type="submission" date="2015-12" db="EMBL/GenBank/DDBJ databases">
        <title>Chromosome of the avian spirochetosis agent Borrelia anserina Es.</title>
        <authorList>
            <person name="Elbir H."/>
            <person name="Sitlani P."/>
            <person name="Bergstroem S."/>
            <person name="Barbour A.G."/>
        </authorList>
    </citation>
    <scope>NUCLEOTIDE SEQUENCE [LARGE SCALE GENOMIC DNA]</scope>
    <source>
        <strain evidence="2">Es</strain>
    </source>
</reference>
<evidence type="ECO:0000313" key="3">
    <source>
        <dbReference type="Proteomes" id="UP000185502"/>
    </source>
</evidence>
<feature type="transmembrane region" description="Helical" evidence="1">
    <location>
        <begin position="7"/>
        <end position="26"/>
    </location>
</feature>
<protein>
    <submittedName>
        <fullName evidence="2">Septum formation initiator family protein</fullName>
    </submittedName>
</protein>
<dbReference type="InterPro" id="IPR007060">
    <property type="entry name" value="FtsL/DivIC"/>
</dbReference>
<keyword evidence="1" id="KW-0472">Membrane</keyword>
<dbReference type="EMBL" id="CP013704">
    <property type="protein sequence ID" value="APR65169.1"/>
    <property type="molecule type" value="Genomic_DNA"/>
</dbReference>
<dbReference type="Proteomes" id="UP000185502">
    <property type="component" value="Chromosome"/>
</dbReference>
<keyword evidence="1" id="KW-0812">Transmembrane</keyword>
<accession>A0ABN4UAY2</accession>
<evidence type="ECO:0000256" key="1">
    <source>
        <dbReference type="SAM" id="Phobius"/>
    </source>
</evidence>
<keyword evidence="1" id="KW-1133">Transmembrane helix</keyword>
<organism evidence="2 3">
    <name type="scientific">Borrelia anserina Es</name>
    <dbReference type="NCBI Taxonomy" id="1365188"/>
    <lineage>
        <taxon>Bacteria</taxon>
        <taxon>Pseudomonadati</taxon>
        <taxon>Spirochaetota</taxon>
        <taxon>Spirochaetia</taxon>
        <taxon>Spirochaetales</taxon>
        <taxon>Borreliaceae</taxon>
        <taxon>Borrelia</taxon>
    </lineage>
</organism>
<gene>
    <name evidence="2" type="ORF">N187_03710</name>
</gene>
<proteinExistence type="predicted"/>